<name>A0A174F9N1_BACUN</name>
<protein>
    <submittedName>
        <fullName evidence="2">Glycosyl transferase family protein</fullName>
        <ecNumber evidence="2">2.4.1.57</ecNumber>
    </submittedName>
    <submittedName>
        <fullName evidence="3">Glycosyltransferase</fullName>
    </submittedName>
</protein>
<reference evidence="2 4" key="1">
    <citation type="submission" date="2015-09" db="EMBL/GenBank/DDBJ databases">
        <authorList>
            <consortium name="Pathogen Informatics"/>
        </authorList>
    </citation>
    <scope>NUCLEOTIDE SEQUENCE [LARGE SCALE GENOMIC DNA]</scope>
    <source>
        <strain evidence="2 4">2789STDY5608791</strain>
    </source>
</reference>
<dbReference type="SUPFAM" id="SSF53756">
    <property type="entry name" value="UDP-Glycosyltransferase/glycogen phosphorylase"/>
    <property type="match status" value="1"/>
</dbReference>
<proteinExistence type="predicted"/>
<keyword evidence="2" id="KW-0808">Transferase</keyword>
<feature type="domain" description="Glycosyl transferase family 1" evidence="1">
    <location>
        <begin position="191"/>
        <end position="311"/>
    </location>
</feature>
<dbReference type="Proteomes" id="UP000095419">
    <property type="component" value="Unassembled WGS sequence"/>
</dbReference>
<dbReference type="Proteomes" id="UP000260874">
    <property type="component" value="Unassembled WGS sequence"/>
</dbReference>
<dbReference type="Gene3D" id="3.40.50.2000">
    <property type="entry name" value="Glycogen Phosphorylase B"/>
    <property type="match status" value="2"/>
</dbReference>
<evidence type="ECO:0000313" key="4">
    <source>
        <dbReference type="Proteomes" id="UP000095419"/>
    </source>
</evidence>
<accession>A0A174F9N1</accession>
<dbReference type="EMBL" id="QSRB01000024">
    <property type="protein sequence ID" value="RGK80539.1"/>
    <property type="molecule type" value="Genomic_DNA"/>
</dbReference>
<dbReference type="PANTHER" id="PTHR12526">
    <property type="entry name" value="GLYCOSYLTRANSFERASE"/>
    <property type="match status" value="1"/>
</dbReference>
<dbReference type="RefSeq" id="WP_057087899.1">
    <property type="nucleotide sequence ID" value="NZ_CAXVKF010000004.1"/>
</dbReference>
<evidence type="ECO:0000313" key="5">
    <source>
        <dbReference type="Proteomes" id="UP000260874"/>
    </source>
</evidence>
<dbReference type="EMBL" id="CYZF01000004">
    <property type="protein sequence ID" value="CUO47042.1"/>
    <property type="molecule type" value="Genomic_DNA"/>
</dbReference>
<dbReference type="AlphaFoldDB" id="A0A174F9N1"/>
<dbReference type="GO" id="GO:0016757">
    <property type="term" value="F:glycosyltransferase activity"/>
    <property type="evidence" value="ECO:0007669"/>
    <property type="project" value="UniProtKB-KW"/>
</dbReference>
<gene>
    <name evidence="2" type="primary">pimB_2</name>
    <name evidence="3" type="ORF">DXC91_19275</name>
    <name evidence="2" type="ORF">ERS417307_01787</name>
</gene>
<keyword evidence="2" id="KW-0328">Glycosyltransferase</keyword>
<sequence>MRVLIYGFTGNVLGGIEVYTLNMSEYMSDDCVFDYIVDGDECAYRERITKRGGKIFFVPWVRRHPLGYINKLWRIFGEEKKSGTNILYHQLFTMSNLIPDVIAKLRGYKVILHAHNNGLQKGGRMYLMAHNLGKILSRFCGFVMFTNSQLSSDYMFGKGVNSKLIYNAIDVGKFAFKQEHRDCIRKELDCQSKTVIGFVGRLVDQKNPLFMLKVFAEIHKLRPNSELWIIGEGILRGKMEVEINEQGICSSVKWLGRREDVNRLMQGMDLLLQPSVFEGLGIVLVEAQATGLAVVSSEVVIPKEAVISDRIKLLPLSEKPAYWAAESVNLLDSCCESYDRTNAIVPDCYNIQHEAKRLESMLKELIS</sequence>
<reference evidence="3 5" key="2">
    <citation type="submission" date="2018-08" db="EMBL/GenBank/DDBJ databases">
        <title>A genome reference for cultivated species of the human gut microbiota.</title>
        <authorList>
            <person name="Zou Y."/>
            <person name="Xue W."/>
            <person name="Luo G."/>
        </authorList>
    </citation>
    <scope>NUCLEOTIDE SEQUENCE [LARGE SCALE GENOMIC DNA]</scope>
    <source>
        <strain evidence="3 5">TF09-22</strain>
    </source>
</reference>
<evidence type="ECO:0000313" key="2">
    <source>
        <dbReference type="EMBL" id="CUO47042.1"/>
    </source>
</evidence>
<dbReference type="InterPro" id="IPR001296">
    <property type="entry name" value="Glyco_trans_1"/>
</dbReference>
<dbReference type="Pfam" id="PF00534">
    <property type="entry name" value="Glycos_transf_1"/>
    <property type="match status" value="1"/>
</dbReference>
<organism evidence="2 4">
    <name type="scientific">Bacteroides uniformis</name>
    <dbReference type="NCBI Taxonomy" id="820"/>
    <lineage>
        <taxon>Bacteria</taxon>
        <taxon>Pseudomonadati</taxon>
        <taxon>Bacteroidota</taxon>
        <taxon>Bacteroidia</taxon>
        <taxon>Bacteroidales</taxon>
        <taxon>Bacteroidaceae</taxon>
        <taxon>Bacteroides</taxon>
    </lineage>
</organism>
<evidence type="ECO:0000259" key="1">
    <source>
        <dbReference type="Pfam" id="PF00534"/>
    </source>
</evidence>
<dbReference type="EC" id="2.4.1.57" evidence="2"/>
<evidence type="ECO:0000313" key="3">
    <source>
        <dbReference type="EMBL" id="RGK80539.1"/>
    </source>
</evidence>